<evidence type="ECO:0000256" key="21">
    <source>
        <dbReference type="ARBA" id="ARBA00048162"/>
    </source>
</evidence>
<evidence type="ECO:0000256" key="9">
    <source>
        <dbReference type="ARBA" id="ARBA00022989"/>
    </source>
</evidence>
<evidence type="ECO:0000256" key="32">
    <source>
        <dbReference type="ARBA" id="ARBA00082801"/>
    </source>
</evidence>
<evidence type="ECO:0000256" key="15">
    <source>
        <dbReference type="ARBA" id="ARBA00036292"/>
    </source>
</evidence>
<keyword evidence="8" id="KW-0735">Signal-anchor</keyword>
<protein>
    <recommendedName>
        <fullName evidence="27">CMP-N-acetylneuraminate-beta-galactosamide-alpha-2,3-sialyltransferase 4</fullName>
        <ecNumber evidence="16">2.4.3.2</ecNumber>
        <ecNumber evidence="17">2.4.3.4</ecNumber>
        <ecNumber evidence="23">2.4.3.6</ecNumber>
    </recommendedName>
    <alternativeName>
        <fullName evidence="28">Alpha 2,3-sialyltransferase IV</fullName>
    </alternativeName>
    <alternativeName>
        <fullName evidence="18">Gal-beta-1,3-GalNAc-alpha-2,3-sialyltransferase</fullName>
    </alternativeName>
    <alternativeName>
        <fullName evidence="30">Gal-beta-1,4-GlcNAc-alpha-2,3-sialyltransferase</fullName>
    </alternativeName>
    <alternativeName>
        <fullName evidence="29">N-acetyllactosaminide alpha-2,3-sialyltransferase</fullName>
    </alternativeName>
    <alternativeName>
        <fullName evidence="31">ST3Gal IV</fullName>
    </alternativeName>
    <alternativeName>
        <fullName evidence="32">Sialyltransferase 4C</fullName>
    </alternativeName>
</protein>
<evidence type="ECO:0000256" key="13">
    <source>
        <dbReference type="ARBA" id="ARBA00023157"/>
    </source>
</evidence>
<dbReference type="PANTHER" id="PTHR13713:SF57">
    <property type="entry name" value="CMP-N-ACETYLNEURAMINATE-BETA-GALACTOSAMIDE-ALPHA-2,3-SIALYLTRANSFERASE 4"/>
    <property type="match status" value="1"/>
</dbReference>
<evidence type="ECO:0000256" key="5">
    <source>
        <dbReference type="ARBA" id="ARBA00022676"/>
    </source>
</evidence>
<feature type="compositionally biased region" description="Basic and acidic residues" evidence="33">
    <location>
        <begin position="170"/>
        <end position="181"/>
    </location>
</feature>
<proteinExistence type="inferred from homology"/>
<comment type="subcellular location">
    <subcellularLocation>
        <location evidence="1">Golgi apparatus</location>
        <location evidence="1">Golgi stack membrane</location>
        <topology evidence="1">Single-pass type II membrane protein</topology>
    </subcellularLocation>
</comment>
<evidence type="ECO:0000256" key="10">
    <source>
        <dbReference type="ARBA" id="ARBA00023034"/>
    </source>
</evidence>
<evidence type="ECO:0000256" key="22">
    <source>
        <dbReference type="ARBA" id="ARBA00049294"/>
    </source>
</evidence>
<evidence type="ECO:0000256" key="26">
    <source>
        <dbReference type="ARBA" id="ARBA00052660"/>
    </source>
</evidence>
<evidence type="ECO:0000313" key="35">
    <source>
        <dbReference type="Ensembl" id="ENSPANP00000049644.1"/>
    </source>
</evidence>
<evidence type="ECO:0000256" key="19">
    <source>
        <dbReference type="ARBA" id="ARBA00043673"/>
    </source>
</evidence>
<keyword evidence="36" id="KW-1185">Reference proteome</keyword>
<evidence type="ECO:0000256" key="3">
    <source>
        <dbReference type="ARBA" id="ARBA00004934"/>
    </source>
</evidence>
<dbReference type="GO" id="GO:0003836">
    <property type="term" value="F:beta-galactoside (CMP) alpha-2,3-sialyltransferase activity"/>
    <property type="evidence" value="ECO:0007669"/>
    <property type="project" value="UniProtKB-EC"/>
</dbReference>
<dbReference type="EC" id="2.4.3.2" evidence="16"/>
<feature type="region of interest" description="Disordered" evidence="33">
    <location>
        <begin position="613"/>
        <end position="632"/>
    </location>
</feature>
<comment type="similarity">
    <text evidence="4">Belongs to the glycosyltransferase 29 family.</text>
</comment>
<comment type="pathway">
    <text evidence="2">Protein modification; protein glycosylation.</text>
</comment>
<keyword evidence="10" id="KW-0333">Golgi apparatus</keyword>
<dbReference type="EC" id="2.4.3.6" evidence="23"/>
<dbReference type="CDD" id="cd23982">
    <property type="entry name" value="GT29_ST3GAL4"/>
    <property type="match status" value="1"/>
</dbReference>
<feature type="region of interest" description="Disordered" evidence="33">
    <location>
        <begin position="91"/>
        <end position="130"/>
    </location>
</feature>
<dbReference type="PANTHER" id="PTHR13713">
    <property type="entry name" value="SIALYLTRANSFERASE"/>
    <property type="match status" value="1"/>
</dbReference>
<dbReference type="GO" id="GO:0032580">
    <property type="term" value="C:Golgi cisterna membrane"/>
    <property type="evidence" value="ECO:0007669"/>
    <property type="project" value="UniProtKB-SubCell"/>
</dbReference>
<evidence type="ECO:0000256" key="18">
    <source>
        <dbReference type="ARBA" id="ARBA00042448"/>
    </source>
</evidence>
<organism evidence="35 36">
    <name type="scientific">Papio anubis</name>
    <name type="common">Olive baboon</name>
    <dbReference type="NCBI Taxonomy" id="9555"/>
    <lineage>
        <taxon>Eukaryota</taxon>
        <taxon>Metazoa</taxon>
        <taxon>Chordata</taxon>
        <taxon>Craniata</taxon>
        <taxon>Vertebrata</taxon>
        <taxon>Euteleostomi</taxon>
        <taxon>Mammalia</taxon>
        <taxon>Eutheria</taxon>
        <taxon>Euarchontoglires</taxon>
        <taxon>Primates</taxon>
        <taxon>Haplorrhini</taxon>
        <taxon>Catarrhini</taxon>
        <taxon>Cercopithecidae</taxon>
        <taxon>Cercopithecinae</taxon>
        <taxon>Papio</taxon>
    </lineage>
</organism>
<feature type="region of interest" description="Disordered" evidence="33">
    <location>
        <begin position="150"/>
        <end position="195"/>
    </location>
</feature>
<keyword evidence="7 34" id="KW-0812">Transmembrane</keyword>
<evidence type="ECO:0000256" key="20">
    <source>
        <dbReference type="ARBA" id="ARBA00043773"/>
    </source>
</evidence>
<reference evidence="35" key="3">
    <citation type="submission" date="2025-09" db="UniProtKB">
        <authorList>
            <consortium name="Ensembl"/>
        </authorList>
    </citation>
    <scope>IDENTIFICATION</scope>
</reference>
<evidence type="ECO:0000256" key="16">
    <source>
        <dbReference type="ARBA" id="ARBA00039106"/>
    </source>
</evidence>
<evidence type="ECO:0000256" key="29">
    <source>
        <dbReference type="ARBA" id="ARBA00076295"/>
    </source>
</evidence>
<keyword evidence="5" id="KW-0328">Glycosyltransferase</keyword>
<dbReference type="Ensembl" id="ENSPANT00000075916.1">
    <property type="protein sequence ID" value="ENSPANP00000049644.1"/>
    <property type="gene ID" value="ENSPANG00000023927.3"/>
</dbReference>
<evidence type="ECO:0000313" key="36">
    <source>
        <dbReference type="Proteomes" id="UP000028761"/>
    </source>
</evidence>
<reference evidence="35" key="2">
    <citation type="submission" date="2025-08" db="UniProtKB">
        <authorList>
            <consortium name="Ensembl"/>
        </authorList>
    </citation>
    <scope>IDENTIFICATION</scope>
</reference>
<reference evidence="35 36" key="1">
    <citation type="submission" date="2012-03" db="EMBL/GenBank/DDBJ databases">
        <title>Whole Genome Assembly of Papio anubis.</title>
        <authorList>
            <person name="Liu Y.L."/>
            <person name="Abraham K.A."/>
            <person name="Akbar H.A."/>
            <person name="Ali S.A."/>
            <person name="Anosike U.A."/>
            <person name="Aqrawi P.A."/>
            <person name="Arias F.A."/>
            <person name="Attaway T.A."/>
            <person name="Awwad R.A."/>
            <person name="Babu C.B."/>
            <person name="Bandaranaike D.B."/>
            <person name="Battles P.B."/>
            <person name="Bell A.B."/>
            <person name="Beltran B.B."/>
            <person name="Berhane-Mersha D.B."/>
            <person name="Bess C.B."/>
            <person name="Bickham C.B."/>
            <person name="Bolden T.B."/>
            <person name="Carter K.C."/>
            <person name="Chau D.C."/>
            <person name="Chavez A.C."/>
            <person name="Clerc-Blankenburg K.C."/>
            <person name="Coyle M.C."/>
            <person name="Dao M.D."/>
            <person name="Davila M.L.D."/>
            <person name="Davy-Carroll L.D."/>
            <person name="Denson S.D."/>
            <person name="Dinh H.D."/>
            <person name="Fernandez S.F."/>
            <person name="Fernando P.F."/>
            <person name="Forbes L.F."/>
            <person name="Francis C.F."/>
            <person name="Francisco L.F."/>
            <person name="Fu Q.F."/>
            <person name="Garcia-Iii R.G."/>
            <person name="Garrett T.G."/>
            <person name="Gross S.G."/>
            <person name="Gubbala S.G."/>
            <person name="Hirani K.H."/>
            <person name="Hogues M.H."/>
            <person name="Hollins B.H."/>
            <person name="Jackson L.J."/>
            <person name="Javaid M.J."/>
            <person name="Jhangiani S.J."/>
            <person name="Johnson A.J."/>
            <person name="Johnson B.J."/>
            <person name="Jones J.J."/>
            <person name="Joshi V.J."/>
            <person name="Kalu J.K."/>
            <person name="Khan N.K."/>
            <person name="Korchina V.K."/>
            <person name="Kovar C.K."/>
            <person name="Lago L.L."/>
            <person name="Lara F.L."/>
            <person name="Le T.-K.L."/>
            <person name="Lee S.L."/>
            <person name="Legall-Iii F.L."/>
            <person name="Lemon S.L."/>
            <person name="Liu J.L."/>
            <person name="Liu Y.-S.L."/>
            <person name="Liyanage D.L."/>
            <person name="Lopez J.L."/>
            <person name="Lorensuhewa L.L."/>
            <person name="Mata R.M."/>
            <person name="Mathew T.M."/>
            <person name="Mercado C.M."/>
            <person name="Mercado I.M."/>
            <person name="Morales K.M."/>
            <person name="Morgan M.M."/>
            <person name="Munidasa M.M."/>
            <person name="Ngo D.N."/>
            <person name="Nguyen L.N."/>
            <person name="Nguyen T.N."/>
            <person name="Nguyen N.N."/>
            <person name="Obregon M.O."/>
            <person name="Okwuonu G.O."/>
            <person name="Ongeri F.O."/>
            <person name="Onwere C.O."/>
            <person name="Osifeso I.O."/>
            <person name="Parra A.P."/>
            <person name="Patil S.P."/>
            <person name="Perez A.P."/>
            <person name="Perez Y.P."/>
            <person name="Pham C.P."/>
            <person name="Pu L.-L.P."/>
            <person name="Puazo M.P."/>
            <person name="Quiroz J.Q."/>
            <person name="Rouhana J.R."/>
            <person name="Ruiz M.R."/>
            <person name="Ruiz S.-J.R."/>
            <person name="Saada N.S."/>
            <person name="Santibanez J.S."/>
            <person name="Scheel M.S."/>
            <person name="Schneider B.S."/>
            <person name="Simmons D.S."/>
            <person name="Sisson I.S."/>
            <person name="Tang L.-Y.T."/>
            <person name="Thornton R.T."/>
            <person name="Tisius J.T."/>
            <person name="Toledanes G.T."/>
            <person name="Trejos Z.T."/>
            <person name="Usmani K.U."/>
            <person name="Varghese R.V."/>
            <person name="Vattathil S.V."/>
            <person name="Vee V.V."/>
            <person name="Walker D.W."/>
            <person name="Weissenberger G.W."/>
            <person name="White C.W."/>
            <person name="Williams A.W."/>
            <person name="Woodworth J.W."/>
            <person name="Wright R.W."/>
            <person name="Zhu Y.Z."/>
            <person name="Han Y.H."/>
            <person name="Newsham I.N."/>
            <person name="Nazareth L.N."/>
            <person name="Worley K.W."/>
            <person name="Muzny D.M."/>
            <person name="Rogers J.R."/>
            <person name="Gibbs R.G."/>
        </authorList>
    </citation>
    <scope>NUCLEOTIDE SEQUENCE [LARGE SCALE GENOMIC DNA]</scope>
</reference>
<dbReference type="AlphaFoldDB" id="A0A8I5NB36"/>
<comment type="catalytic activity">
    <reaction evidence="22">
        <text>a beta-D-galactosyl-(1-&gt;4)-N-acetyl-beta-D-glucosaminyl derivative + CMP-N-acetyl-beta-neuraminate = an N-acetyl-alpha-neuraminyl-(2-&gt;3)-beta-D-galactosyl-(1-&gt;4)-N-acetyl-beta-D-glucosaminyl derivative + CMP + H(+)</text>
        <dbReference type="Rhea" id="RHEA:52316"/>
        <dbReference type="ChEBI" id="CHEBI:15378"/>
        <dbReference type="ChEBI" id="CHEBI:57812"/>
        <dbReference type="ChEBI" id="CHEBI:60377"/>
        <dbReference type="ChEBI" id="CHEBI:133507"/>
        <dbReference type="ChEBI" id="CHEBI:136545"/>
        <dbReference type="EC" id="2.4.3.6"/>
    </reaction>
    <physiologicalReaction direction="left-to-right" evidence="22">
        <dbReference type="Rhea" id="RHEA:52317"/>
    </physiologicalReaction>
</comment>
<evidence type="ECO:0000256" key="1">
    <source>
        <dbReference type="ARBA" id="ARBA00004447"/>
    </source>
</evidence>
<feature type="compositionally biased region" description="Low complexity" evidence="33">
    <location>
        <begin position="183"/>
        <end position="195"/>
    </location>
</feature>
<dbReference type="GO" id="GO:0047288">
    <property type="term" value="F:beta-D-galactosyl-(1-&gt;3)-N-acetyl-beta-D-galactosaminide alpha-2,3- sialyltransferase"/>
    <property type="evidence" value="ECO:0007669"/>
    <property type="project" value="UniProtKB-EC"/>
</dbReference>
<dbReference type="Gene3D" id="3.90.1480.20">
    <property type="entry name" value="Glycosyl transferase family 29"/>
    <property type="match status" value="1"/>
</dbReference>
<evidence type="ECO:0000256" key="25">
    <source>
        <dbReference type="ARBA" id="ARBA00051975"/>
    </source>
</evidence>
<accession>A0A8I5NB36</accession>
<keyword evidence="14" id="KW-0325">Glycoprotein</keyword>
<comment type="catalytic activity">
    <reaction evidence="24">
        <text>a neolactoside nLc4Cer + CMP-N-acetyl-beta-neuraminate = a neolactoside IV(3)-alpha-NeuAc-nLc4Cer + CMP + H(+)</text>
        <dbReference type="Rhea" id="RHEA:65432"/>
        <dbReference type="ChEBI" id="CHEBI:15378"/>
        <dbReference type="ChEBI" id="CHEBI:57812"/>
        <dbReference type="ChEBI" id="CHEBI:60377"/>
        <dbReference type="ChEBI" id="CHEBI:90376"/>
        <dbReference type="ChEBI" id="CHEBI:90390"/>
    </reaction>
    <physiologicalReaction direction="left-to-right" evidence="24">
        <dbReference type="Rhea" id="RHEA:65433"/>
    </physiologicalReaction>
</comment>
<evidence type="ECO:0000256" key="17">
    <source>
        <dbReference type="ARBA" id="ARBA00039107"/>
    </source>
</evidence>
<evidence type="ECO:0000256" key="12">
    <source>
        <dbReference type="ARBA" id="ARBA00023136"/>
    </source>
</evidence>
<dbReference type="InterPro" id="IPR038578">
    <property type="entry name" value="GT29-like_sf"/>
</dbReference>
<evidence type="ECO:0000256" key="28">
    <source>
        <dbReference type="ARBA" id="ARBA00075868"/>
    </source>
</evidence>
<dbReference type="InterPro" id="IPR001675">
    <property type="entry name" value="Glyco_trans_29"/>
</dbReference>
<name>A0A8I5NB36_PAPAN</name>
<dbReference type="GO" id="GO:0009247">
    <property type="term" value="P:glycolipid biosynthetic process"/>
    <property type="evidence" value="ECO:0007669"/>
    <property type="project" value="TreeGrafter"/>
</dbReference>
<comment type="catalytic activity">
    <reaction evidence="19">
        <text>a ganglioside GA1 (d18:1(4E)) + CMP-N-acetyl-beta-neuraminate = a ganglioside GM1b (d18:1(4E)) + CMP + H(+)</text>
        <dbReference type="Rhea" id="RHEA:47560"/>
        <dbReference type="ChEBI" id="CHEBI:15378"/>
        <dbReference type="ChEBI" id="CHEBI:27938"/>
        <dbReference type="ChEBI" id="CHEBI:57812"/>
        <dbReference type="ChEBI" id="CHEBI:60377"/>
        <dbReference type="ChEBI" id="CHEBI:78568"/>
    </reaction>
    <physiologicalReaction direction="left-to-right" evidence="19">
        <dbReference type="Rhea" id="RHEA:47561"/>
    </physiologicalReaction>
</comment>
<evidence type="ECO:0000256" key="4">
    <source>
        <dbReference type="ARBA" id="ARBA00006003"/>
    </source>
</evidence>
<comment type="catalytic activity">
    <reaction evidence="25">
        <text>a beta-D-galactosyl-(1-&gt;3)-N-acetyl-beta-D-galactosaminyl derivative + CMP-N-acetyl-beta-neuraminate = an N-acetyl-alpha-neuraminyl-(2-&gt;3)-beta-D-galactosyl-(1-&gt;3)-N-acetyl-beta-D-galactosaminyl derivative + CMP + H(+)</text>
        <dbReference type="Rhea" id="RHEA:52380"/>
        <dbReference type="ChEBI" id="CHEBI:15378"/>
        <dbReference type="ChEBI" id="CHEBI:57812"/>
        <dbReference type="ChEBI" id="CHEBI:60377"/>
        <dbReference type="ChEBI" id="CHEBI:136588"/>
        <dbReference type="ChEBI" id="CHEBI:136589"/>
        <dbReference type="EC" id="2.4.3.2"/>
    </reaction>
    <physiologicalReaction direction="left-to-right" evidence="25">
        <dbReference type="Rhea" id="RHEA:52381"/>
    </physiologicalReaction>
</comment>
<dbReference type="InterPro" id="IPR051142">
    <property type="entry name" value="Glycosyltransferase_29"/>
</dbReference>
<comment type="pathway">
    <text evidence="3">Glycolipid biosynthesis.</text>
</comment>
<dbReference type="GeneTree" id="ENSGT00940000158893"/>
<feature type="transmembrane region" description="Helical" evidence="34">
    <location>
        <begin position="264"/>
        <end position="282"/>
    </location>
</feature>
<evidence type="ECO:0000256" key="24">
    <source>
        <dbReference type="ARBA" id="ARBA00051076"/>
    </source>
</evidence>
<evidence type="ECO:0000256" key="6">
    <source>
        <dbReference type="ARBA" id="ARBA00022679"/>
    </source>
</evidence>
<dbReference type="EC" id="2.4.3.4" evidence="17"/>
<evidence type="ECO:0000256" key="8">
    <source>
        <dbReference type="ARBA" id="ARBA00022968"/>
    </source>
</evidence>
<keyword evidence="12 34" id="KW-0472">Membrane</keyword>
<feature type="compositionally biased region" description="Pro residues" evidence="33">
    <location>
        <begin position="108"/>
        <end position="130"/>
    </location>
</feature>
<evidence type="ECO:0000256" key="31">
    <source>
        <dbReference type="ARBA" id="ARBA00081234"/>
    </source>
</evidence>
<dbReference type="Proteomes" id="UP000028761">
    <property type="component" value="Chromosome 12"/>
</dbReference>
<evidence type="ECO:0000256" key="27">
    <source>
        <dbReference type="ARBA" id="ARBA00072813"/>
    </source>
</evidence>
<evidence type="ECO:0000256" key="14">
    <source>
        <dbReference type="ARBA" id="ARBA00023180"/>
    </source>
</evidence>
<evidence type="ECO:0000256" key="2">
    <source>
        <dbReference type="ARBA" id="ARBA00004922"/>
    </source>
</evidence>
<evidence type="ECO:0000256" key="30">
    <source>
        <dbReference type="ARBA" id="ARBA00076532"/>
    </source>
</evidence>
<sequence>MGSIGSRKKDLPPLCLSFPSEGRTRLPVRQSTEPFLDFSLFPGGCALAALAIPTLAPLTGSACPGPVLTPSGLLFRLSAPPAPPAPLLASVRASEARTPSQVGDRAASPPPFPPSPLPPSSTPPFLPRPVAPGSRAAVCASVSNPFPALSPSPGPHLPCRRTRPLPGRPRARDRDRAERSRRASAAPPVGAPSGSELRAELCCPAPLHPRGALCPSGICRNGGSWPKQRDFYSAPIQVARGSRHDSSPQESCCLLRNMVSKSRWKLLAMLALVLVVMVLYSISREDRYIELFYFPIPEKKEPCLQGEAERKASKLFGNYSRDQPIFLQLKDYFWVKTPSAYELPYGTKGSEDLLLRVLAITSSSIPENIQSLRCRRCVVVGNGHRLRNSSLGDAINKYDVVIRLNNAPVAGYEGDVGSKTTMRLFYPESAHFDPKVENNPDTLLVLVAFKAMDFHWIETILSDKKRVRKGFWKQPPLIWDVNPKQIRILNPFFMEIAADKLLSLPMQQPRKIKQKPTTGLLAITLALHLCDLVHIAGFGYPDAYNKKQTIHYYEQITLKSMVILLSCQLGFPPPHSCCFTSGARRESWSSPLGEWNWQLCSWLSRKDLQPGGFETSQAGTGQIKRGSSLGGTEEDDMVLHRVLEWP</sequence>
<evidence type="ECO:0000256" key="33">
    <source>
        <dbReference type="SAM" id="MobiDB-lite"/>
    </source>
</evidence>
<comment type="catalytic activity">
    <reaction evidence="21">
        <text>a neolactoside nLc4Cer(d18:1(4E)) + CMP-N-acetyl-beta-neuraminate = a neolactoside IV(3)-alpha-NeuAc-nLc4Cer(d18:1(4E)) + CMP + H(+)</text>
        <dbReference type="Rhea" id="RHEA:18913"/>
        <dbReference type="ChEBI" id="CHEBI:15378"/>
        <dbReference type="ChEBI" id="CHEBI:17006"/>
        <dbReference type="ChEBI" id="CHEBI:57812"/>
        <dbReference type="ChEBI" id="CHEBI:58665"/>
        <dbReference type="ChEBI" id="CHEBI:60377"/>
        <dbReference type="EC" id="2.4.3.6"/>
    </reaction>
    <physiologicalReaction direction="left-to-right" evidence="21">
        <dbReference type="Rhea" id="RHEA:18914"/>
    </physiologicalReaction>
</comment>
<comment type="catalytic activity">
    <reaction evidence="15">
        <text>a beta-D-galactosyl-(1-&gt;3)-N-acetyl-alpha-D-galactosaminyl derivative + CMP-N-acetyl-beta-neuraminate = an N-acetyl-alpha-neuraminyl-(2-&gt;3)-beta-D-galactosyl-(1-&gt;3)-N-acetyl-alpha-D-galactosaminyl derivative + CMP + H(+)</text>
        <dbReference type="Rhea" id="RHEA:21616"/>
        <dbReference type="ChEBI" id="CHEBI:15378"/>
        <dbReference type="ChEBI" id="CHEBI:57812"/>
        <dbReference type="ChEBI" id="CHEBI:60377"/>
        <dbReference type="ChEBI" id="CHEBI:133470"/>
        <dbReference type="ChEBI" id="CHEBI:139596"/>
        <dbReference type="EC" id="2.4.3.4"/>
    </reaction>
    <physiologicalReaction direction="left-to-right" evidence="15">
        <dbReference type="Rhea" id="RHEA:21617"/>
    </physiologicalReaction>
</comment>
<dbReference type="Pfam" id="PF00777">
    <property type="entry name" value="Glyco_transf_29"/>
    <property type="match status" value="1"/>
</dbReference>
<keyword evidence="13" id="KW-1015">Disulfide bond</keyword>
<evidence type="ECO:0000256" key="11">
    <source>
        <dbReference type="ARBA" id="ARBA00023098"/>
    </source>
</evidence>
<evidence type="ECO:0000256" key="23">
    <source>
        <dbReference type="ARBA" id="ARBA00049726"/>
    </source>
</evidence>
<evidence type="ECO:0000256" key="7">
    <source>
        <dbReference type="ARBA" id="ARBA00022692"/>
    </source>
</evidence>
<evidence type="ECO:0000256" key="34">
    <source>
        <dbReference type="SAM" id="Phobius"/>
    </source>
</evidence>
<keyword evidence="9 34" id="KW-1133">Transmembrane helix</keyword>
<keyword evidence="6" id="KW-0808">Transferase</keyword>
<comment type="catalytic activity">
    <reaction evidence="20">
        <text>a ganglioside GM1 (d18:1(4E)) + CMP-N-acetyl-beta-neuraminate = a ganglioside GD1a (d18:1(4E)) + CMP + H(+)</text>
        <dbReference type="Rhea" id="RHEA:18021"/>
        <dbReference type="ChEBI" id="CHEBI:15378"/>
        <dbReference type="ChEBI" id="CHEBI:57812"/>
        <dbReference type="ChEBI" id="CHEBI:60377"/>
        <dbReference type="ChEBI" id="CHEBI:77709"/>
        <dbReference type="ChEBI" id="CHEBI:78445"/>
        <dbReference type="EC" id="2.4.3.2"/>
    </reaction>
    <physiologicalReaction direction="left-to-right" evidence="20">
        <dbReference type="Rhea" id="RHEA:18022"/>
    </physiologicalReaction>
</comment>
<keyword evidence="11" id="KW-0443">Lipid metabolism</keyword>
<comment type="catalytic activity">
    <reaction evidence="26">
        <text>a ganglioside GT1c (d18:1(4E)) + CMP-N-acetyl-beta-neuraminate = a ganglioside GQ1c (d18:1(4E)) + CMP + H(+)</text>
        <dbReference type="Rhea" id="RHEA:47588"/>
        <dbReference type="ChEBI" id="CHEBI:15378"/>
        <dbReference type="ChEBI" id="CHEBI:57812"/>
        <dbReference type="ChEBI" id="CHEBI:60377"/>
        <dbReference type="ChEBI" id="CHEBI:87789"/>
        <dbReference type="ChEBI" id="CHEBI:87791"/>
    </reaction>
    <physiologicalReaction direction="left-to-right" evidence="26">
        <dbReference type="Rhea" id="RHEA:47589"/>
    </physiologicalReaction>
</comment>
<dbReference type="FunFam" id="3.90.1480.20:FF:000005">
    <property type="entry name" value="ST3 beta-galactoside alpha-2,3-sialyltransferase 4"/>
    <property type="match status" value="1"/>
</dbReference>
<dbReference type="GO" id="GO:0008118">
    <property type="term" value="F:N-acetyllactosaminide alpha-2,3-sialyltransferase activity"/>
    <property type="evidence" value="ECO:0007669"/>
    <property type="project" value="UniProtKB-EC"/>
</dbReference>
<dbReference type="OMA" id="HYYDEKW"/>